<evidence type="ECO:0000313" key="3">
    <source>
        <dbReference type="Proteomes" id="UP000077384"/>
    </source>
</evidence>
<dbReference type="AlphaFoldDB" id="A0A168P3S5"/>
<evidence type="ECO:0000313" key="4">
    <source>
        <dbReference type="Proteomes" id="UP000093694"/>
    </source>
</evidence>
<name>A0A168P3S5_9CLOT</name>
<sequence length="83" mass="9282">MKGKVEIIGSESGLHILLKVKSGMTECELIQSAHKMKVKVYPTSIHYDQCVPNEFPMILLGFGGLTEIQIKEGIQILKKAWLI</sequence>
<dbReference type="InterPro" id="IPR015421">
    <property type="entry name" value="PyrdxlP-dep_Trfase_major"/>
</dbReference>
<gene>
    <name evidence="2" type="ORF">CLCOS_00260</name>
    <name evidence="1" type="ORF">WX73_02763</name>
</gene>
<evidence type="ECO:0000313" key="1">
    <source>
        <dbReference type="EMBL" id="OAA87270.1"/>
    </source>
</evidence>
<reference evidence="1 3" key="1">
    <citation type="journal article" date="2015" name="Biotechnol. Bioeng.">
        <title>Genome sequence and phenotypic characterization of Caulobacter segnis.</title>
        <authorList>
            <person name="Patel S."/>
            <person name="Fletcher B."/>
            <person name="Scott D.C."/>
            <person name="Ely B."/>
        </authorList>
    </citation>
    <scope>NUCLEOTIDE SEQUENCE [LARGE SCALE GENOMIC DNA]</scope>
    <source>
        <strain evidence="1 3">PS02</strain>
    </source>
</reference>
<keyword evidence="4" id="KW-1185">Reference proteome</keyword>
<dbReference type="RefSeq" id="WP_063602391.1">
    <property type="nucleotide sequence ID" value="NZ_LITQ01000041.1"/>
</dbReference>
<comment type="caution">
    <text evidence="1">The sequence shown here is derived from an EMBL/GenBank/DDBJ whole genome shotgun (WGS) entry which is preliminary data.</text>
</comment>
<evidence type="ECO:0000313" key="2">
    <source>
        <dbReference type="EMBL" id="OBR97755.1"/>
    </source>
</evidence>
<dbReference type="SUPFAM" id="SSF53383">
    <property type="entry name" value="PLP-dependent transferases"/>
    <property type="match status" value="1"/>
</dbReference>
<accession>A0A168P3S5</accession>
<dbReference type="EMBL" id="LROR01000014">
    <property type="protein sequence ID" value="OBR97755.1"/>
    <property type="molecule type" value="Genomic_DNA"/>
</dbReference>
<organism evidence="1 3">
    <name type="scientific">Clostridium coskatii</name>
    <dbReference type="NCBI Taxonomy" id="1705578"/>
    <lineage>
        <taxon>Bacteria</taxon>
        <taxon>Bacillati</taxon>
        <taxon>Bacillota</taxon>
        <taxon>Clostridia</taxon>
        <taxon>Eubacteriales</taxon>
        <taxon>Clostridiaceae</taxon>
        <taxon>Clostridium</taxon>
    </lineage>
</organism>
<dbReference type="Proteomes" id="UP000093694">
    <property type="component" value="Unassembled WGS sequence"/>
</dbReference>
<reference evidence="2 4" key="2">
    <citation type="journal article" date="2016" name="Front. Microbiol.">
        <title>Industrial Acetogenic Biocatalysts: A Comparative Metabolic and Genomic Analysis.</title>
        <authorList>
            <person name="Bengelsdorf F."/>
            <person name="Poehlein A."/>
            <person name="Sonja S."/>
            <person name="Erz C."/>
            <person name="Hummel T."/>
            <person name="Hoffmeister S."/>
            <person name="Daniel R."/>
            <person name="Durre P."/>
        </authorList>
    </citation>
    <scope>NUCLEOTIDE SEQUENCE [LARGE SCALE GENOMIC DNA]</scope>
    <source>
        <strain evidence="2 4">PTA-10522</strain>
    </source>
</reference>
<dbReference type="InterPro" id="IPR015424">
    <property type="entry name" value="PyrdxlP-dep_Trfase"/>
</dbReference>
<dbReference type="EMBL" id="LITQ01000041">
    <property type="protein sequence ID" value="OAA87270.1"/>
    <property type="molecule type" value="Genomic_DNA"/>
</dbReference>
<dbReference type="Gene3D" id="3.40.640.10">
    <property type="entry name" value="Type I PLP-dependent aspartate aminotransferase-like (Major domain)"/>
    <property type="match status" value="1"/>
</dbReference>
<dbReference type="Proteomes" id="UP000077384">
    <property type="component" value="Unassembled WGS sequence"/>
</dbReference>
<evidence type="ECO:0008006" key="5">
    <source>
        <dbReference type="Google" id="ProtNLM"/>
    </source>
</evidence>
<protein>
    <recommendedName>
        <fullName evidence="5">HTH-type transcriptional regulatory protein GabR</fullName>
    </recommendedName>
</protein>
<proteinExistence type="predicted"/>
<dbReference type="PATRIC" id="fig|1705578.3.peg.3041"/>